<evidence type="ECO:0000256" key="1">
    <source>
        <dbReference type="SAM" id="MobiDB-lite"/>
    </source>
</evidence>
<protein>
    <submittedName>
        <fullName evidence="2">Uncharacterized protein</fullName>
    </submittedName>
</protein>
<dbReference type="EMBL" id="CAKMRJ010001112">
    <property type="protein sequence ID" value="CAH1420547.1"/>
    <property type="molecule type" value="Genomic_DNA"/>
</dbReference>
<sequence>MEFGDVPRGKTILYSHADRIATNEVVEKKNTIILALMSSNNQCVCGMPVVVVANKTEIMEPFYIRYVNLTLNHVESPPRKQSPPPIVTSPPRRKKYKSETSSTETTTSASTSHQPQVKKTSYVKRHINQKKDKPHIGFSGGEDMVNEDEEETHYHGTGMNYDDTFMHGLEGEFGPTTMGKYVEPLPDVVQHHKKQSLLLLGSNEQRVFHGISGRRTQWY</sequence>
<feature type="region of interest" description="Disordered" evidence="1">
    <location>
        <begin position="74"/>
        <end position="121"/>
    </location>
</feature>
<proteinExistence type="predicted"/>
<evidence type="ECO:0000313" key="3">
    <source>
        <dbReference type="Proteomes" id="UP001157418"/>
    </source>
</evidence>
<dbReference type="AlphaFoldDB" id="A0AAU9M1T5"/>
<accession>A0AAU9M1T5</accession>
<dbReference type="Proteomes" id="UP001157418">
    <property type="component" value="Unassembled WGS sequence"/>
</dbReference>
<gene>
    <name evidence="2" type="ORF">LVIROSA_LOCUS8003</name>
</gene>
<reference evidence="2 3" key="1">
    <citation type="submission" date="2022-01" db="EMBL/GenBank/DDBJ databases">
        <authorList>
            <person name="Xiong W."/>
            <person name="Schranz E."/>
        </authorList>
    </citation>
    <scope>NUCLEOTIDE SEQUENCE [LARGE SCALE GENOMIC DNA]</scope>
</reference>
<keyword evidence="3" id="KW-1185">Reference proteome</keyword>
<feature type="compositionally biased region" description="Low complexity" evidence="1">
    <location>
        <begin position="99"/>
        <end position="112"/>
    </location>
</feature>
<comment type="caution">
    <text evidence="2">The sequence shown here is derived from an EMBL/GenBank/DDBJ whole genome shotgun (WGS) entry which is preliminary data.</text>
</comment>
<organism evidence="2 3">
    <name type="scientific">Lactuca virosa</name>
    <dbReference type="NCBI Taxonomy" id="75947"/>
    <lineage>
        <taxon>Eukaryota</taxon>
        <taxon>Viridiplantae</taxon>
        <taxon>Streptophyta</taxon>
        <taxon>Embryophyta</taxon>
        <taxon>Tracheophyta</taxon>
        <taxon>Spermatophyta</taxon>
        <taxon>Magnoliopsida</taxon>
        <taxon>eudicotyledons</taxon>
        <taxon>Gunneridae</taxon>
        <taxon>Pentapetalae</taxon>
        <taxon>asterids</taxon>
        <taxon>campanulids</taxon>
        <taxon>Asterales</taxon>
        <taxon>Asteraceae</taxon>
        <taxon>Cichorioideae</taxon>
        <taxon>Cichorieae</taxon>
        <taxon>Lactucinae</taxon>
        <taxon>Lactuca</taxon>
    </lineage>
</organism>
<evidence type="ECO:0000313" key="2">
    <source>
        <dbReference type="EMBL" id="CAH1420547.1"/>
    </source>
</evidence>
<name>A0AAU9M1T5_9ASTR</name>